<dbReference type="AlphaFoldDB" id="A0A8S3KQA9"/>
<dbReference type="EMBL" id="CAJOBI010373907">
    <property type="protein sequence ID" value="CAF5230003.1"/>
    <property type="molecule type" value="Genomic_DNA"/>
</dbReference>
<organism evidence="1 2">
    <name type="scientific">Rotaria magnacalcarata</name>
    <dbReference type="NCBI Taxonomy" id="392030"/>
    <lineage>
        <taxon>Eukaryota</taxon>
        <taxon>Metazoa</taxon>
        <taxon>Spiralia</taxon>
        <taxon>Gnathifera</taxon>
        <taxon>Rotifera</taxon>
        <taxon>Eurotatoria</taxon>
        <taxon>Bdelloidea</taxon>
        <taxon>Philodinida</taxon>
        <taxon>Philodinidae</taxon>
        <taxon>Rotaria</taxon>
    </lineage>
</organism>
<sequence>FTEKIIDYRLNNSSFNTLKVPLCLRIDIYNHSNLCERIVTSSGRIRLNEQYLLNIVNVSICLDQYEDYCGQTRSVEI</sequence>
<gene>
    <name evidence="1" type="ORF">SMN809_LOCUS86923</name>
</gene>
<accession>A0A8S3KQA9</accession>
<evidence type="ECO:0000313" key="2">
    <source>
        <dbReference type="Proteomes" id="UP000676336"/>
    </source>
</evidence>
<proteinExistence type="predicted"/>
<feature type="non-terminal residue" evidence="1">
    <location>
        <position position="77"/>
    </location>
</feature>
<reference evidence="1" key="1">
    <citation type="submission" date="2021-02" db="EMBL/GenBank/DDBJ databases">
        <authorList>
            <person name="Nowell W R."/>
        </authorList>
    </citation>
    <scope>NUCLEOTIDE SEQUENCE</scope>
</reference>
<protein>
    <submittedName>
        <fullName evidence="1">Uncharacterized protein</fullName>
    </submittedName>
</protein>
<comment type="caution">
    <text evidence="1">The sequence shown here is derived from an EMBL/GenBank/DDBJ whole genome shotgun (WGS) entry which is preliminary data.</text>
</comment>
<name>A0A8S3KQA9_9BILA</name>
<evidence type="ECO:0000313" key="1">
    <source>
        <dbReference type="EMBL" id="CAF5230003.1"/>
    </source>
</evidence>
<dbReference type="Proteomes" id="UP000676336">
    <property type="component" value="Unassembled WGS sequence"/>
</dbReference>
<feature type="non-terminal residue" evidence="1">
    <location>
        <position position="1"/>
    </location>
</feature>